<dbReference type="RefSeq" id="WP_187525461.1">
    <property type="nucleotide sequence ID" value="NZ_JACRTA010000003.1"/>
</dbReference>
<dbReference type="AlphaFoldDB" id="A0A926E7T1"/>
<dbReference type="Pfam" id="PF21982">
    <property type="entry name" value="RecX_HTH1"/>
    <property type="match status" value="1"/>
</dbReference>
<evidence type="ECO:0000256" key="2">
    <source>
        <dbReference type="ARBA" id="ARBA00009695"/>
    </source>
</evidence>
<evidence type="ECO:0000313" key="8">
    <source>
        <dbReference type="EMBL" id="MBC8568783.1"/>
    </source>
</evidence>
<dbReference type="InterPro" id="IPR036388">
    <property type="entry name" value="WH-like_DNA-bd_sf"/>
</dbReference>
<evidence type="ECO:0000256" key="4">
    <source>
        <dbReference type="ARBA" id="ARBA00022490"/>
    </source>
</evidence>
<comment type="caution">
    <text evidence="8">The sequence shown here is derived from an EMBL/GenBank/DDBJ whole genome shotgun (WGS) entry which is preliminary data.</text>
</comment>
<feature type="domain" description="RecX first three-helical" evidence="7">
    <location>
        <begin position="15"/>
        <end position="53"/>
    </location>
</feature>
<protein>
    <recommendedName>
        <fullName evidence="3 5">Regulatory protein RecX</fullName>
    </recommendedName>
</protein>
<evidence type="ECO:0000259" key="7">
    <source>
        <dbReference type="Pfam" id="PF21982"/>
    </source>
</evidence>
<dbReference type="InterPro" id="IPR053926">
    <property type="entry name" value="RecX_HTH_1st"/>
</dbReference>
<gene>
    <name evidence="5" type="primary">recX</name>
    <name evidence="8" type="ORF">H8692_08435</name>
</gene>
<dbReference type="GO" id="GO:0006282">
    <property type="term" value="P:regulation of DNA repair"/>
    <property type="evidence" value="ECO:0007669"/>
    <property type="project" value="UniProtKB-UniRule"/>
</dbReference>
<dbReference type="Pfam" id="PF02631">
    <property type="entry name" value="RecX_HTH2"/>
    <property type="match status" value="1"/>
</dbReference>
<proteinExistence type="inferred from homology"/>
<dbReference type="Gene3D" id="1.10.10.10">
    <property type="entry name" value="Winged helix-like DNA-binding domain superfamily/Winged helix DNA-binding domain"/>
    <property type="match status" value="3"/>
</dbReference>
<keyword evidence="4 5" id="KW-0963">Cytoplasm</keyword>
<reference evidence="8" key="1">
    <citation type="submission" date="2020-08" db="EMBL/GenBank/DDBJ databases">
        <title>Genome public.</title>
        <authorList>
            <person name="Liu C."/>
            <person name="Sun Q."/>
        </authorList>
    </citation>
    <scope>NUCLEOTIDE SEQUENCE</scope>
    <source>
        <strain evidence="8">NSJ-24</strain>
    </source>
</reference>
<feature type="domain" description="RecX second three-helical" evidence="6">
    <location>
        <begin position="60"/>
        <end position="99"/>
    </location>
</feature>
<evidence type="ECO:0000256" key="5">
    <source>
        <dbReference type="HAMAP-Rule" id="MF_01114"/>
    </source>
</evidence>
<evidence type="ECO:0000256" key="3">
    <source>
        <dbReference type="ARBA" id="ARBA00018111"/>
    </source>
</evidence>
<keyword evidence="9" id="KW-1185">Reference proteome</keyword>
<name>A0A926E7T1_9FIRM</name>
<dbReference type="PANTHER" id="PTHR33602">
    <property type="entry name" value="REGULATORY PROTEIN RECX FAMILY PROTEIN"/>
    <property type="match status" value="1"/>
</dbReference>
<evidence type="ECO:0000259" key="6">
    <source>
        <dbReference type="Pfam" id="PF02631"/>
    </source>
</evidence>
<dbReference type="GO" id="GO:0005737">
    <property type="term" value="C:cytoplasm"/>
    <property type="evidence" value="ECO:0007669"/>
    <property type="project" value="UniProtKB-SubCell"/>
</dbReference>
<sequence>MIVTIGMVIQMADVRESAVRYLNVKPRTKQQVIKYLTRKGFNEDDIGQVVQDLEEYHYIDDLSYSSLYFEYGFGKGRGIARIKRELAEKGVDHEIIEMAHQGLESVPDQYKAACDIAGSMMRGVDTETMDYDEKRKFQAKIGRRLMTRGFSSDIVYKVINNL</sequence>
<organism evidence="8 9">
    <name type="scientific">Lentihominibacter hominis</name>
    <dbReference type="NCBI Taxonomy" id="2763645"/>
    <lineage>
        <taxon>Bacteria</taxon>
        <taxon>Bacillati</taxon>
        <taxon>Bacillota</taxon>
        <taxon>Clostridia</taxon>
        <taxon>Peptostreptococcales</taxon>
        <taxon>Anaerovoracaceae</taxon>
        <taxon>Lentihominibacter</taxon>
    </lineage>
</organism>
<dbReference type="HAMAP" id="MF_01114">
    <property type="entry name" value="RecX"/>
    <property type="match status" value="1"/>
</dbReference>
<dbReference type="InterPro" id="IPR053924">
    <property type="entry name" value="RecX_HTH_2nd"/>
</dbReference>
<dbReference type="Proteomes" id="UP000610862">
    <property type="component" value="Unassembled WGS sequence"/>
</dbReference>
<comment type="function">
    <text evidence="5">Modulates RecA activity.</text>
</comment>
<dbReference type="InterPro" id="IPR003783">
    <property type="entry name" value="Regulatory_RecX"/>
</dbReference>
<dbReference type="EMBL" id="JACRTA010000003">
    <property type="protein sequence ID" value="MBC8568783.1"/>
    <property type="molecule type" value="Genomic_DNA"/>
</dbReference>
<dbReference type="PANTHER" id="PTHR33602:SF1">
    <property type="entry name" value="REGULATORY PROTEIN RECX FAMILY PROTEIN"/>
    <property type="match status" value="1"/>
</dbReference>
<evidence type="ECO:0000256" key="1">
    <source>
        <dbReference type="ARBA" id="ARBA00004496"/>
    </source>
</evidence>
<accession>A0A926E7T1</accession>
<comment type="similarity">
    <text evidence="2 5">Belongs to the RecX family.</text>
</comment>
<comment type="subcellular location">
    <subcellularLocation>
        <location evidence="1 5">Cytoplasm</location>
    </subcellularLocation>
</comment>
<evidence type="ECO:0000313" key="9">
    <source>
        <dbReference type="Proteomes" id="UP000610862"/>
    </source>
</evidence>